<evidence type="ECO:0000313" key="3">
    <source>
        <dbReference type="Proteomes" id="UP000054047"/>
    </source>
</evidence>
<dbReference type="GO" id="GO:0005789">
    <property type="term" value="C:endoplasmic reticulum membrane"/>
    <property type="evidence" value="ECO:0007669"/>
    <property type="project" value="TreeGrafter"/>
</dbReference>
<dbReference type="GO" id="GO:0004622">
    <property type="term" value="F:phosphatidylcholine lysophospholipase activity"/>
    <property type="evidence" value="ECO:0007669"/>
    <property type="project" value="TreeGrafter"/>
</dbReference>
<organism evidence="2 3">
    <name type="scientific">Ancylostoma duodenale</name>
    <dbReference type="NCBI Taxonomy" id="51022"/>
    <lineage>
        <taxon>Eukaryota</taxon>
        <taxon>Metazoa</taxon>
        <taxon>Ecdysozoa</taxon>
        <taxon>Nematoda</taxon>
        <taxon>Chromadorea</taxon>
        <taxon>Rhabditida</taxon>
        <taxon>Rhabditina</taxon>
        <taxon>Rhabditomorpha</taxon>
        <taxon>Strongyloidea</taxon>
        <taxon>Ancylostomatidae</taxon>
        <taxon>Ancylostomatinae</taxon>
        <taxon>Ancylostoma</taxon>
    </lineage>
</organism>
<evidence type="ECO:0000256" key="1">
    <source>
        <dbReference type="SAM" id="MobiDB-lite"/>
    </source>
</evidence>
<dbReference type="GO" id="GO:0052651">
    <property type="term" value="P:monoacylglycerol catabolic process"/>
    <property type="evidence" value="ECO:0007669"/>
    <property type="project" value="TreeGrafter"/>
</dbReference>
<gene>
    <name evidence="2" type="ORF">ANCDUO_09563</name>
</gene>
<dbReference type="GO" id="GO:0006660">
    <property type="term" value="P:phosphatidylserine catabolic process"/>
    <property type="evidence" value="ECO:0007669"/>
    <property type="project" value="TreeGrafter"/>
</dbReference>
<reference evidence="2 3" key="1">
    <citation type="submission" date="2013-12" db="EMBL/GenBank/DDBJ databases">
        <title>Draft genome of the parsitic nematode Ancylostoma duodenale.</title>
        <authorList>
            <person name="Mitreva M."/>
        </authorList>
    </citation>
    <scope>NUCLEOTIDE SEQUENCE [LARGE SCALE GENOMIC DNA]</scope>
    <source>
        <strain evidence="2 3">Zhejiang</strain>
    </source>
</reference>
<dbReference type="Gene3D" id="3.40.50.1820">
    <property type="entry name" value="alpha/beta hydrolase"/>
    <property type="match status" value="1"/>
</dbReference>
<dbReference type="SUPFAM" id="SSF53474">
    <property type="entry name" value="alpha/beta-Hydrolases"/>
    <property type="match status" value="1"/>
</dbReference>
<dbReference type="PANTHER" id="PTHR12277">
    <property type="entry name" value="ALPHA/BETA HYDROLASE DOMAIN-CONTAINING PROTEIN"/>
    <property type="match status" value="1"/>
</dbReference>
<dbReference type="PANTHER" id="PTHR12277:SF194">
    <property type="entry name" value="FI04476P"/>
    <property type="match status" value="1"/>
</dbReference>
<protein>
    <submittedName>
        <fullName evidence="2">Uncharacterized protein</fullName>
    </submittedName>
</protein>
<accession>A0A0C2DCM5</accession>
<proteinExistence type="predicted"/>
<dbReference type="Proteomes" id="UP000054047">
    <property type="component" value="Unassembled WGS sequence"/>
</dbReference>
<keyword evidence="3" id="KW-1185">Reference proteome</keyword>
<name>A0A0C2DCM5_9BILA</name>
<sequence>MAFDYRRYGDSDANPSEGGDSMGTGVVTKPAMDLSVEGKTPDGLILESTFNSLRDAIVNHVLGIPLRWISEEMIQKFMSPLRRIGLDMKTDERIASVTCPILILHAENDHVVVSHTWPKTKSCGSKCLVRC</sequence>
<evidence type="ECO:0000313" key="2">
    <source>
        <dbReference type="EMBL" id="KIH60192.1"/>
    </source>
</evidence>
<feature type="region of interest" description="Disordered" evidence="1">
    <location>
        <begin position="1"/>
        <end position="25"/>
    </location>
</feature>
<dbReference type="GO" id="GO:0047372">
    <property type="term" value="F:monoacylglycerol lipase activity"/>
    <property type="evidence" value="ECO:0007669"/>
    <property type="project" value="TreeGrafter"/>
</dbReference>
<dbReference type="OrthoDB" id="10249433at2759"/>
<dbReference type="AlphaFoldDB" id="A0A0C2DCM5"/>
<feature type="compositionally biased region" description="Basic and acidic residues" evidence="1">
    <location>
        <begin position="1"/>
        <end position="10"/>
    </location>
</feature>
<dbReference type="InterPro" id="IPR029058">
    <property type="entry name" value="AB_hydrolase_fold"/>
</dbReference>
<dbReference type="EMBL" id="KN731198">
    <property type="protein sequence ID" value="KIH60192.1"/>
    <property type="molecule type" value="Genomic_DNA"/>
</dbReference>